<evidence type="ECO:0000256" key="1">
    <source>
        <dbReference type="ARBA" id="ARBA00023125"/>
    </source>
</evidence>
<feature type="region of interest" description="Disordered" evidence="6">
    <location>
        <begin position="247"/>
        <end position="333"/>
    </location>
</feature>
<reference evidence="8" key="1">
    <citation type="journal article" date="2021" name="Genome Biol. Evol.">
        <title>A High-Quality Reference Genome for a Parasitic Bivalve with Doubly Uniparental Inheritance (Bivalvia: Unionida).</title>
        <authorList>
            <person name="Smith C.H."/>
        </authorList>
    </citation>
    <scope>NUCLEOTIDE SEQUENCE</scope>
    <source>
        <strain evidence="8">CHS0354</strain>
    </source>
</reference>
<feature type="domain" description="Homeobox" evidence="7">
    <location>
        <begin position="12"/>
        <end position="72"/>
    </location>
</feature>
<protein>
    <recommendedName>
        <fullName evidence="7">Homeobox domain-containing protein</fullName>
    </recommendedName>
</protein>
<evidence type="ECO:0000256" key="5">
    <source>
        <dbReference type="RuleBase" id="RU000682"/>
    </source>
</evidence>
<feature type="region of interest" description="Disordered" evidence="6">
    <location>
        <begin position="151"/>
        <end position="201"/>
    </location>
</feature>
<keyword evidence="2 4" id="KW-0371">Homeobox</keyword>
<evidence type="ECO:0000256" key="3">
    <source>
        <dbReference type="ARBA" id="ARBA00023242"/>
    </source>
</evidence>
<dbReference type="PROSITE" id="PS50071">
    <property type="entry name" value="HOMEOBOX_2"/>
    <property type="match status" value="1"/>
</dbReference>
<dbReference type="Gene3D" id="1.10.10.60">
    <property type="entry name" value="Homeodomain-like"/>
    <property type="match status" value="1"/>
</dbReference>
<dbReference type="Pfam" id="PF00046">
    <property type="entry name" value="Homeodomain"/>
    <property type="match status" value="1"/>
</dbReference>
<evidence type="ECO:0000313" key="9">
    <source>
        <dbReference type="Proteomes" id="UP001195483"/>
    </source>
</evidence>
<dbReference type="PANTHER" id="PTHR46255:SF3">
    <property type="entry name" value="HOMEOBOX DOMAIN-CONTAINING PROTEIN"/>
    <property type="match status" value="1"/>
</dbReference>
<accession>A0AAE0TFR2</accession>
<dbReference type="PANTHER" id="PTHR46255">
    <property type="entry name" value="SHORT STATURE HOMEOBOX"/>
    <property type="match status" value="1"/>
</dbReference>
<dbReference type="SUPFAM" id="SSF46689">
    <property type="entry name" value="Homeodomain-like"/>
    <property type="match status" value="1"/>
</dbReference>
<dbReference type="CDD" id="cd00086">
    <property type="entry name" value="homeodomain"/>
    <property type="match status" value="1"/>
</dbReference>
<feature type="compositionally biased region" description="Polar residues" evidence="6">
    <location>
        <begin position="254"/>
        <end position="267"/>
    </location>
</feature>
<feature type="compositionally biased region" description="Polar residues" evidence="6">
    <location>
        <begin position="277"/>
        <end position="319"/>
    </location>
</feature>
<dbReference type="InterPro" id="IPR017970">
    <property type="entry name" value="Homeobox_CS"/>
</dbReference>
<comment type="caution">
    <text evidence="8">The sequence shown here is derived from an EMBL/GenBank/DDBJ whole genome shotgun (WGS) entry which is preliminary data.</text>
</comment>
<feature type="compositionally biased region" description="Polar residues" evidence="6">
    <location>
        <begin position="180"/>
        <end position="194"/>
    </location>
</feature>
<dbReference type="PROSITE" id="PS00027">
    <property type="entry name" value="HOMEOBOX_1"/>
    <property type="match status" value="1"/>
</dbReference>
<evidence type="ECO:0000259" key="7">
    <source>
        <dbReference type="PROSITE" id="PS50071"/>
    </source>
</evidence>
<evidence type="ECO:0000256" key="6">
    <source>
        <dbReference type="SAM" id="MobiDB-lite"/>
    </source>
</evidence>
<dbReference type="Proteomes" id="UP001195483">
    <property type="component" value="Unassembled WGS sequence"/>
</dbReference>
<dbReference type="AlphaFoldDB" id="A0AAE0TFR2"/>
<comment type="subcellular location">
    <subcellularLocation>
        <location evidence="4 5">Nucleus</location>
    </subcellularLocation>
</comment>
<sequence>MKTTTTDTKDAVKRQRSRTKYTEAQIQFLERVFQQTQYPDSPMLEELSVKLEVAAERLSIWFQNRRSKFKRQSKDGHVLWMRKQIFDRQDPRDLSLPYATETGARDKNQCHVLSPPSTSPEHQLRQEVTWGNQSSNLHYMPSMSTQLVQSSHQLAELQVSSSHHANSTPSPVPSDPSPNLMPSSHDSSLTTSPTDMDMGNFHLTKTQDHFLSQLVKDSAGCHGFHAGHDPVAFPLYPTYSGYNHARQPPPYPSKVSTSPEFKRSSPNGPSPKPFSIPASSNAYTHNWTVHGSQQSPATSSSTYGQFTFPQSETVQNSSKYPVDLVPNWSTGGE</sequence>
<keyword evidence="9" id="KW-1185">Reference proteome</keyword>
<dbReference type="SMART" id="SM00389">
    <property type="entry name" value="HOX"/>
    <property type="match status" value="1"/>
</dbReference>
<dbReference type="InterPro" id="IPR001356">
    <property type="entry name" value="HD"/>
</dbReference>
<dbReference type="GO" id="GO:0005634">
    <property type="term" value="C:nucleus"/>
    <property type="evidence" value="ECO:0007669"/>
    <property type="project" value="UniProtKB-SubCell"/>
</dbReference>
<gene>
    <name evidence="8" type="ORF">CHS0354_007341</name>
</gene>
<dbReference type="InterPro" id="IPR009057">
    <property type="entry name" value="Homeodomain-like_sf"/>
</dbReference>
<evidence type="ECO:0000256" key="2">
    <source>
        <dbReference type="ARBA" id="ARBA00023155"/>
    </source>
</evidence>
<dbReference type="GO" id="GO:1990837">
    <property type="term" value="F:sequence-specific double-stranded DNA binding"/>
    <property type="evidence" value="ECO:0007669"/>
    <property type="project" value="TreeGrafter"/>
</dbReference>
<dbReference type="GO" id="GO:0000981">
    <property type="term" value="F:DNA-binding transcription factor activity, RNA polymerase II-specific"/>
    <property type="evidence" value="ECO:0007669"/>
    <property type="project" value="InterPro"/>
</dbReference>
<reference evidence="8" key="2">
    <citation type="journal article" date="2021" name="Genome Biol. Evol.">
        <title>Developing a high-quality reference genome for a parasitic bivalve with doubly uniparental inheritance (Bivalvia: Unionida).</title>
        <authorList>
            <person name="Smith C.H."/>
        </authorList>
    </citation>
    <scope>NUCLEOTIDE SEQUENCE</scope>
    <source>
        <strain evidence="8">CHS0354</strain>
        <tissue evidence="8">Mantle</tissue>
    </source>
</reference>
<evidence type="ECO:0000313" key="8">
    <source>
        <dbReference type="EMBL" id="KAK3609537.1"/>
    </source>
</evidence>
<feature type="DNA-binding region" description="Homeobox" evidence="4">
    <location>
        <begin position="14"/>
        <end position="73"/>
    </location>
</feature>
<feature type="compositionally biased region" description="Polar residues" evidence="6">
    <location>
        <begin position="151"/>
        <end position="166"/>
    </location>
</feature>
<name>A0AAE0TFR2_9BIVA</name>
<dbReference type="EMBL" id="JAEAOA010000504">
    <property type="protein sequence ID" value="KAK3609537.1"/>
    <property type="molecule type" value="Genomic_DNA"/>
</dbReference>
<dbReference type="InterPro" id="IPR052631">
    <property type="entry name" value="Paired_homeobox_Bicoid"/>
</dbReference>
<proteinExistence type="predicted"/>
<reference evidence="8" key="3">
    <citation type="submission" date="2023-05" db="EMBL/GenBank/DDBJ databases">
        <authorList>
            <person name="Smith C.H."/>
        </authorList>
    </citation>
    <scope>NUCLEOTIDE SEQUENCE</scope>
    <source>
        <strain evidence="8">CHS0354</strain>
        <tissue evidence="8">Mantle</tissue>
    </source>
</reference>
<evidence type="ECO:0000256" key="4">
    <source>
        <dbReference type="PROSITE-ProRule" id="PRU00108"/>
    </source>
</evidence>
<keyword evidence="1 4" id="KW-0238">DNA-binding</keyword>
<organism evidence="8 9">
    <name type="scientific">Potamilus streckersoni</name>
    <dbReference type="NCBI Taxonomy" id="2493646"/>
    <lineage>
        <taxon>Eukaryota</taxon>
        <taxon>Metazoa</taxon>
        <taxon>Spiralia</taxon>
        <taxon>Lophotrochozoa</taxon>
        <taxon>Mollusca</taxon>
        <taxon>Bivalvia</taxon>
        <taxon>Autobranchia</taxon>
        <taxon>Heteroconchia</taxon>
        <taxon>Palaeoheterodonta</taxon>
        <taxon>Unionida</taxon>
        <taxon>Unionoidea</taxon>
        <taxon>Unionidae</taxon>
        <taxon>Ambleminae</taxon>
        <taxon>Lampsilini</taxon>
        <taxon>Potamilus</taxon>
    </lineage>
</organism>
<keyword evidence="3 4" id="KW-0539">Nucleus</keyword>